<dbReference type="PANTHER" id="PTHR44757:SF4">
    <property type="entry name" value="DIGUANYLATE CYCLASE DGCE-RELATED"/>
    <property type="match status" value="1"/>
</dbReference>
<feature type="transmembrane region" description="Helical" evidence="6">
    <location>
        <begin position="43"/>
        <end position="60"/>
    </location>
</feature>
<dbReference type="PROSITE" id="PS50112">
    <property type="entry name" value="PAS"/>
    <property type="match status" value="2"/>
</dbReference>
<sequence length="1112" mass="124987">MTTETLQRIALSRPRWVNGLLLGLLSFVVTFFCLELIKVSGQISPLWFSTALMTMVVFRNPSRDLPVLLFGCVLGVTCANATVLGLSFSNLKFPLVNLLQALMGGILLRQLLDRRAPLNSLYSWCKMVVSIGIFTPLAGGLLATWILDINGHASFRFFTTWTISEVIGMLALGPVCLLWQPDYVRRHLRQNVLFETLLTLVITLFLCWVTLRYAPWPFTFVIVILFYSAVRLPRFEAFVIYLATISMMSLMLALHLIPTDNTSAQLLSSMPWVPFLLALIPSHMMTLVMHSFREERKHISESETRFRHAMEYSAIGMALVSTRGQWMQANKALCQLLGYTPEELYAMTFQQLTHPDDLDADLVQLHTLLAGDIQSYSMEKRYFSKNGQTLWALLAVSLVRDNEQQPLYFIAQIEDITELKKTAKVNQQLMERITLANEAGGIGVWEWDLQSGTMNWDKRMFQIYQLPTHAQATYLTWANSLHPADRDEAITTFDNAIKNATPVDIEFRIETDIGIRHIRAQCSIVLDEKGNVERMLGINQDMTPLRQLTDALYEEKERMHITLDAIGEAVISTDEEMRVIFMNPVAEKMSGWLQHQASGQHISNILHITHGSQGPERENLLLCDLPQQKIPGDLDAELVLHNRSGEQFAIHYSLSPLKTLTGENIGSVMVIQDVSESRAMLKRLSYSASHDMLTRLPNRVSFEHQLKRLILSCTEQQQHVLVFIDLDRFKAVNDTAGHAAGDALLREVSGVMQQHLRASDFLARLGGDEFGALLPDCSLEQASEVIDRIVHAVNDYGFLWEGRLHHVGASAGLTLISPENASASELMAQADLACYHAKNNGRGQLSVYESHLLKRLKPVMSRIENEQIIAQQPMRLHVWAAAPPGKIHATSFYLAEMQLFTPEGQEIDEASFRAGLQDGDLFVALDRKLIREFFQHYAQGALSKGLTLALPVSGFGLRDPHFINETLAQFARYDVPANLIWFAINADVLSQHDVVLHQNIARLRATGSRIVLRNFGRNLDAFNQLPAEEIDYLILASELVANVHCNLMDEMMVSIIHGHAQRLGISTLAGPVELPVALNTLSNIGIDVVWGEVIAPRQPLSTLLLNSYFAIK</sequence>
<dbReference type="Pfam" id="PF08447">
    <property type="entry name" value="PAS_3"/>
    <property type="match status" value="2"/>
</dbReference>
<feature type="transmembrane region" description="Helical" evidence="6">
    <location>
        <begin position="67"/>
        <end position="88"/>
    </location>
</feature>
<comment type="subcellular location">
    <subcellularLocation>
        <location evidence="1">Cell membrane</location>
        <topology evidence="1">Multi-pass membrane protein</topology>
    </subcellularLocation>
</comment>
<dbReference type="InterPro" id="IPR013767">
    <property type="entry name" value="PAS_fold"/>
</dbReference>
<evidence type="ECO:0000256" key="4">
    <source>
        <dbReference type="ARBA" id="ARBA00022989"/>
    </source>
</evidence>
<feature type="transmembrane region" description="Helical" evidence="6">
    <location>
        <begin position="192"/>
        <end position="211"/>
    </location>
</feature>
<dbReference type="CDD" id="cd01948">
    <property type="entry name" value="EAL"/>
    <property type="match status" value="1"/>
</dbReference>
<feature type="domain" description="PAC" evidence="8">
    <location>
        <begin position="501"/>
        <end position="554"/>
    </location>
</feature>
<feature type="transmembrane region" description="Helical" evidence="6">
    <location>
        <begin position="238"/>
        <end position="257"/>
    </location>
</feature>
<dbReference type="Pfam" id="PF00563">
    <property type="entry name" value="EAL"/>
    <property type="match status" value="1"/>
</dbReference>
<dbReference type="InterPro" id="IPR001610">
    <property type="entry name" value="PAC"/>
</dbReference>
<keyword evidence="5 6" id="KW-0472">Membrane</keyword>
<proteinExistence type="predicted"/>
<dbReference type="SMART" id="SM00091">
    <property type="entry name" value="PAS"/>
    <property type="match status" value="3"/>
</dbReference>
<feature type="domain" description="PAS" evidence="7">
    <location>
        <begin position="555"/>
        <end position="607"/>
    </location>
</feature>
<feature type="domain" description="GGDEF" evidence="10">
    <location>
        <begin position="717"/>
        <end position="850"/>
    </location>
</feature>
<dbReference type="SMART" id="SM00267">
    <property type="entry name" value="GGDEF"/>
    <property type="match status" value="1"/>
</dbReference>
<evidence type="ECO:0000259" key="8">
    <source>
        <dbReference type="PROSITE" id="PS50113"/>
    </source>
</evidence>
<dbReference type="EMBL" id="AP024329">
    <property type="protein sequence ID" value="BCQ35717.1"/>
    <property type="molecule type" value="Genomic_DNA"/>
</dbReference>
<reference evidence="11 12" key="1">
    <citation type="submission" date="2021-01" db="EMBL/GenBank/DDBJ databases">
        <title>Complete genome sequence of Erwinia rhapontici MAFF 311153.</title>
        <authorList>
            <person name="Morohoshi T."/>
            <person name="Someya N."/>
        </authorList>
    </citation>
    <scope>NUCLEOTIDE SEQUENCE [LARGE SCALE GENOMIC DNA]</scope>
    <source>
        <strain evidence="11 12">MAFF 311153</strain>
    </source>
</reference>
<organism evidence="11 12">
    <name type="scientific">Erwinia rhapontici</name>
    <name type="common">Pectobacterium rhapontici</name>
    <dbReference type="NCBI Taxonomy" id="55212"/>
    <lineage>
        <taxon>Bacteria</taxon>
        <taxon>Pseudomonadati</taxon>
        <taxon>Pseudomonadota</taxon>
        <taxon>Gammaproteobacteria</taxon>
        <taxon>Enterobacterales</taxon>
        <taxon>Erwiniaceae</taxon>
        <taxon>Erwinia</taxon>
    </lineage>
</organism>
<dbReference type="InterPro" id="IPR043128">
    <property type="entry name" value="Rev_trsase/Diguanyl_cyclase"/>
</dbReference>
<dbReference type="InterPro" id="IPR001633">
    <property type="entry name" value="EAL_dom"/>
</dbReference>
<dbReference type="InterPro" id="IPR007895">
    <property type="entry name" value="MASE1"/>
</dbReference>
<dbReference type="SMART" id="SM00086">
    <property type="entry name" value="PAC"/>
    <property type="match status" value="3"/>
</dbReference>
<evidence type="ECO:0000313" key="11">
    <source>
        <dbReference type="EMBL" id="BCQ35717.1"/>
    </source>
</evidence>
<dbReference type="Proteomes" id="UP000677515">
    <property type="component" value="Chromosome"/>
</dbReference>
<evidence type="ECO:0000256" key="5">
    <source>
        <dbReference type="ARBA" id="ARBA00023136"/>
    </source>
</evidence>
<dbReference type="SUPFAM" id="SSF141868">
    <property type="entry name" value="EAL domain-like"/>
    <property type="match status" value="1"/>
</dbReference>
<dbReference type="Gene3D" id="3.30.450.20">
    <property type="entry name" value="PAS domain"/>
    <property type="match status" value="3"/>
</dbReference>
<dbReference type="SMART" id="SM00052">
    <property type="entry name" value="EAL"/>
    <property type="match status" value="1"/>
</dbReference>
<dbReference type="CDD" id="cd00130">
    <property type="entry name" value="PAS"/>
    <property type="match status" value="3"/>
</dbReference>
<dbReference type="InterPro" id="IPR000014">
    <property type="entry name" value="PAS"/>
</dbReference>
<feature type="domain" description="PAS" evidence="7">
    <location>
        <begin position="302"/>
        <end position="372"/>
    </location>
</feature>
<feature type="transmembrane region" description="Helical" evidence="6">
    <location>
        <begin position="16"/>
        <end position="37"/>
    </location>
</feature>
<dbReference type="InterPro" id="IPR035919">
    <property type="entry name" value="EAL_sf"/>
</dbReference>
<feature type="domain" description="PAC" evidence="8">
    <location>
        <begin position="376"/>
        <end position="428"/>
    </location>
</feature>
<keyword evidence="4 6" id="KW-1133">Transmembrane helix</keyword>
<protein>
    <submittedName>
        <fullName evidence="11">Diguanylate cyclase</fullName>
    </submittedName>
</protein>
<dbReference type="GeneID" id="99867346"/>
<dbReference type="PROSITE" id="PS50883">
    <property type="entry name" value="EAL"/>
    <property type="match status" value="1"/>
</dbReference>
<feature type="transmembrane region" description="Helical" evidence="6">
    <location>
        <begin position="158"/>
        <end position="180"/>
    </location>
</feature>
<dbReference type="NCBIfam" id="TIGR00229">
    <property type="entry name" value="sensory_box"/>
    <property type="match status" value="2"/>
</dbReference>
<keyword evidence="2" id="KW-1003">Cell membrane</keyword>
<dbReference type="RefSeq" id="WP_159336328.1">
    <property type="nucleotide sequence ID" value="NZ_AP024329.1"/>
</dbReference>
<feature type="transmembrane region" description="Helical" evidence="6">
    <location>
        <begin position="124"/>
        <end position="146"/>
    </location>
</feature>
<evidence type="ECO:0000313" key="12">
    <source>
        <dbReference type="Proteomes" id="UP000677515"/>
    </source>
</evidence>
<dbReference type="InterPro" id="IPR000160">
    <property type="entry name" value="GGDEF_dom"/>
</dbReference>
<keyword evidence="12" id="KW-1185">Reference proteome</keyword>
<dbReference type="Gene3D" id="3.20.20.450">
    <property type="entry name" value="EAL domain"/>
    <property type="match status" value="1"/>
</dbReference>
<dbReference type="NCBIfam" id="TIGR00254">
    <property type="entry name" value="GGDEF"/>
    <property type="match status" value="1"/>
</dbReference>
<dbReference type="InterPro" id="IPR013655">
    <property type="entry name" value="PAS_fold_3"/>
</dbReference>
<dbReference type="InterPro" id="IPR000700">
    <property type="entry name" value="PAS-assoc_C"/>
</dbReference>
<dbReference type="NCBIfam" id="NF007298">
    <property type="entry name" value="PRK09776.1"/>
    <property type="match status" value="1"/>
</dbReference>
<accession>A0ABN6DMF7</accession>
<dbReference type="Gene3D" id="2.10.70.100">
    <property type="match status" value="1"/>
</dbReference>
<evidence type="ECO:0000256" key="2">
    <source>
        <dbReference type="ARBA" id="ARBA00022475"/>
    </source>
</evidence>
<evidence type="ECO:0000259" key="10">
    <source>
        <dbReference type="PROSITE" id="PS50887"/>
    </source>
</evidence>
<dbReference type="Pfam" id="PF00990">
    <property type="entry name" value="GGDEF"/>
    <property type="match status" value="1"/>
</dbReference>
<feature type="domain" description="PAC" evidence="8">
    <location>
        <begin position="634"/>
        <end position="686"/>
    </location>
</feature>
<gene>
    <name evidence="11" type="primary">yegE</name>
    <name evidence="11" type="ORF">ERHA53_30600</name>
</gene>
<keyword evidence="3 6" id="KW-0812">Transmembrane</keyword>
<dbReference type="PROSITE" id="PS50887">
    <property type="entry name" value="GGDEF"/>
    <property type="match status" value="1"/>
</dbReference>
<evidence type="ECO:0000256" key="1">
    <source>
        <dbReference type="ARBA" id="ARBA00004651"/>
    </source>
</evidence>
<feature type="domain" description="EAL" evidence="9">
    <location>
        <begin position="849"/>
        <end position="1111"/>
    </location>
</feature>
<evidence type="ECO:0000259" key="7">
    <source>
        <dbReference type="PROSITE" id="PS50112"/>
    </source>
</evidence>
<dbReference type="PANTHER" id="PTHR44757">
    <property type="entry name" value="DIGUANYLATE CYCLASE DGCP"/>
    <property type="match status" value="1"/>
</dbReference>
<name>A0ABN6DMF7_ERWRD</name>
<dbReference type="InterPro" id="IPR035965">
    <property type="entry name" value="PAS-like_dom_sf"/>
</dbReference>
<dbReference type="SUPFAM" id="SSF55785">
    <property type="entry name" value="PYP-like sensor domain (PAS domain)"/>
    <property type="match status" value="3"/>
</dbReference>
<evidence type="ECO:0000256" key="6">
    <source>
        <dbReference type="SAM" id="Phobius"/>
    </source>
</evidence>
<dbReference type="InterPro" id="IPR052155">
    <property type="entry name" value="Biofilm_reg_signaling"/>
</dbReference>
<dbReference type="CDD" id="cd01949">
    <property type="entry name" value="GGDEF"/>
    <property type="match status" value="1"/>
</dbReference>
<dbReference type="Gene3D" id="3.30.70.270">
    <property type="match status" value="1"/>
</dbReference>
<dbReference type="SUPFAM" id="SSF55073">
    <property type="entry name" value="Nucleotide cyclase"/>
    <property type="match status" value="1"/>
</dbReference>
<dbReference type="InterPro" id="IPR029787">
    <property type="entry name" value="Nucleotide_cyclase"/>
</dbReference>
<feature type="transmembrane region" description="Helical" evidence="6">
    <location>
        <begin position="94"/>
        <end position="112"/>
    </location>
</feature>
<dbReference type="PROSITE" id="PS50113">
    <property type="entry name" value="PAC"/>
    <property type="match status" value="3"/>
</dbReference>
<dbReference type="Pfam" id="PF05231">
    <property type="entry name" value="MASE1"/>
    <property type="match status" value="1"/>
</dbReference>
<evidence type="ECO:0000259" key="9">
    <source>
        <dbReference type="PROSITE" id="PS50883"/>
    </source>
</evidence>
<evidence type="ECO:0000256" key="3">
    <source>
        <dbReference type="ARBA" id="ARBA00022692"/>
    </source>
</evidence>
<dbReference type="Pfam" id="PF00989">
    <property type="entry name" value="PAS"/>
    <property type="match status" value="1"/>
</dbReference>
<feature type="transmembrane region" description="Helical" evidence="6">
    <location>
        <begin position="217"/>
        <end position="233"/>
    </location>
</feature>